<organism evidence="7 8">
    <name type="scientific">Methanobrevibacter oralis</name>
    <dbReference type="NCBI Taxonomy" id="66851"/>
    <lineage>
        <taxon>Archaea</taxon>
        <taxon>Methanobacteriati</taxon>
        <taxon>Methanobacteriota</taxon>
        <taxon>Methanomada group</taxon>
        <taxon>Methanobacteria</taxon>
        <taxon>Methanobacteriales</taxon>
        <taxon>Methanobacteriaceae</taxon>
        <taxon>Methanobrevibacter</taxon>
    </lineage>
</organism>
<dbReference type="PATRIC" id="fig|66851.6.peg.526"/>
<dbReference type="GO" id="GO:0006308">
    <property type="term" value="P:DNA catabolic process"/>
    <property type="evidence" value="ECO:0007669"/>
    <property type="project" value="InterPro"/>
</dbReference>
<accession>A0A166BME9</accession>
<dbReference type="OrthoDB" id="60263at2157"/>
<dbReference type="Pfam" id="PF02601">
    <property type="entry name" value="Exonuc_VII_L"/>
    <property type="match status" value="1"/>
</dbReference>
<dbReference type="Pfam" id="PF13742">
    <property type="entry name" value="tRNA_anti_2"/>
    <property type="match status" value="1"/>
</dbReference>
<protein>
    <submittedName>
        <fullName evidence="7">Exodeoxyribonuclease 7 large subunit</fullName>
        <ecNumber evidence="7">3.1.11.6</ecNumber>
    </submittedName>
</protein>
<evidence type="ECO:0000313" key="8">
    <source>
        <dbReference type="Proteomes" id="UP000077428"/>
    </source>
</evidence>
<keyword evidence="8" id="KW-1185">Reference proteome</keyword>
<dbReference type="STRING" id="66851.MBORA_04610"/>
<evidence type="ECO:0000256" key="1">
    <source>
        <dbReference type="ARBA" id="ARBA00022490"/>
    </source>
</evidence>
<keyword evidence="1" id="KW-0963">Cytoplasm</keyword>
<keyword evidence="4" id="KW-0269">Exonuclease</keyword>
<dbReference type="CDD" id="cd04489">
    <property type="entry name" value="ExoVII_LU_OBF"/>
    <property type="match status" value="1"/>
</dbReference>
<keyword evidence="2" id="KW-0540">Nuclease</keyword>
<evidence type="ECO:0000313" key="7">
    <source>
        <dbReference type="EMBL" id="KZX13553.1"/>
    </source>
</evidence>
<proteinExistence type="inferred from homology"/>
<dbReference type="InterPro" id="IPR020579">
    <property type="entry name" value="Exonuc_VII_lsu_C"/>
</dbReference>
<dbReference type="EMBL" id="LWMU01000048">
    <property type="protein sequence ID" value="KZX13553.1"/>
    <property type="molecule type" value="Genomic_DNA"/>
</dbReference>
<name>A0A166BME9_METOA</name>
<dbReference type="GO" id="GO:0009318">
    <property type="term" value="C:exodeoxyribonuclease VII complex"/>
    <property type="evidence" value="ECO:0007669"/>
    <property type="project" value="InterPro"/>
</dbReference>
<comment type="caution">
    <text evidence="7">The sequence shown here is derived from an EMBL/GenBank/DDBJ whole genome shotgun (WGS) entry which is preliminary data.</text>
</comment>
<dbReference type="PANTHER" id="PTHR30008">
    <property type="entry name" value="EXODEOXYRIBONUCLEASE 7 LARGE SUBUNIT"/>
    <property type="match status" value="1"/>
</dbReference>
<dbReference type="EC" id="3.1.11.6" evidence="7"/>
<dbReference type="RefSeq" id="WP_063720176.1">
    <property type="nucleotide sequence ID" value="NZ_LT985168.1"/>
</dbReference>
<reference evidence="8" key="1">
    <citation type="journal article" date="2016" name="Genome Announc.">
        <title>Draft Genome Sequences of Methanobrevibacter curvatus DSM11111, Methanobrevibacter cuticularis DSM11139, Methanobrevibacter filiformis DSM11501, and Methanobrevibacter oralis DSM7256.</title>
        <authorList>
            <person name="Poehlein A."/>
            <person name="Seedorf H."/>
        </authorList>
    </citation>
    <scope>NUCLEOTIDE SEQUENCE [LARGE SCALE GENOMIC DNA]</scope>
    <source>
        <strain evidence="8">DSM 7256 / JCM 30027 / ZR</strain>
    </source>
</reference>
<sequence length="440" mass="50502">MNEDYMTVSQLTKKIKRRIDTDFQLKNIYIKGEISNFKINKRSKHGYFTLKDKNTQIKGIIFSRVLKTLKFQLKDGMHVLIKGSVEIYEAYGQYQLQVNKVTEDGIGDLYIAYKQLKEKLNNEGLFDNEKKKNIPKFPKRIGVITTPTGAAIRDIITTIHRRHPICEILIFPSLVQGDIASFNIIKQIKASEKYNLDTLIIGRGGGSIEDLNAFNDENVARAVYNCKTPVISAVGHEIDYTIIDFVADLRAPTPTAAAELAVSDLKSIENEVNHYSLRSKRAIATQILKQKENVNNICKNPILKNPYKLVNTHEITLDNLVNRLNHFTINIAKDKANKFNQLKIHLNYVQKEYLDNKKHDLKKIKENYTLKNPKIITQKKNNRFFKNIEKLEILNPLLTLKRGYTLTKIKGKIISTSKDVKKGEELEIEFKDGNVNTKVI</sequence>
<evidence type="ECO:0000256" key="2">
    <source>
        <dbReference type="ARBA" id="ARBA00022722"/>
    </source>
</evidence>
<dbReference type="InterPro" id="IPR025824">
    <property type="entry name" value="OB-fold_nuc-bd_dom"/>
</dbReference>
<dbReference type="HAMAP" id="MF_00378">
    <property type="entry name" value="Exonuc_7_L"/>
    <property type="match status" value="1"/>
</dbReference>
<feature type="domain" description="OB-fold nucleic acid binding" evidence="6">
    <location>
        <begin position="6"/>
        <end position="101"/>
    </location>
</feature>
<dbReference type="InterPro" id="IPR003753">
    <property type="entry name" value="Exonuc_VII_L"/>
</dbReference>
<evidence type="ECO:0000256" key="4">
    <source>
        <dbReference type="ARBA" id="ARBA00022839"/>
    </source>
</evidence>
<evidence type="ECO:0000259" key="5">
    <source>
        <dbReference type="Pfam" id="PF02601"/>
    </source>
</evidence>
<evidence type="ECO:0000259" key="6">
    <source>
        <dbReference type="Pfam" id="PF13742"/>
    </source>
</evidence>
<feature type="domain" description="Exonuclease VII large subunit C-terminal" evidence="5">
    <location>
        <begin position="125"/>
        <end position="437"/>
    </location>
</feature>
<keyword evidence="3 7" id="KW-0378">Hydrolase</keyword>
<dbReference type="GO" id="GO:0008855">
    <property type="term" value="F:exodeoxyribonuclease VII activity"/>
    <property type="evidence" value="ECO:0007669"/>
    <property type="project" value="UniProtKB-EC"/>
</dbReference>
<dbReference type="Proteomes" id="UP000077428">
    <property type="component" value="Unassembled WGS sequence"/>
</dbReference>
<gene>
    <name evidence="7" type="primary">xseA</name>
    <name evidence="7" type="ORF">MBORA_04610</name>
</gene>
<dbReference type="PANTHER" id="PTHR30008:SF0">
    <property type="entry name" value="EXODEOXYRIBONUCLEASE 7 LARGE SUBUNIT"/>
    <property type="match status" value="1"/>
</dbReference>
<dbReference type="NCBIfam" id="TIGR00237">
    <property type="entry name" value="xseA"/>
    <property type="match status" value="1"/>
</dbReference>
<evidence type="ECO:0000256" key="3">
    <source>
        <dbReference type="ARBA" id="ARBA00022801"/>
    </source>
</evidence>
<dbReference type="GO" id="GO:0003676">
    <property type="term" value="F:nucleic acid binding"/>
    <property type="evidence" value="ECO:0007669"/>
    <property type="project" value="InterPro"/>
</dbReference>
<dbReference type="AlphaFoldDB" id="A0A166BME9"/>